<dbReference type="PANTHER" id="PTHR42879:SF2">
    <property type="entry name" value="3-OXOACYL-[ACYL-CARRIER-PROTEIN] REDUCTASE FABG"/>
    <property type="match status" value="1"/>
</dbReference>
<evidence type="ECO:0000256" key="3">
    <source>
        <dbReference type="ARBA" id="ARBA00022512"/>
    </source>
</evidence>
<dbReference type="PRINTS" id="PR00081">
    <property type="entry name" value="GDHRDH"/>
</dbReference>
<accession>A0A375YJQ9</accession>
<gene>
    <name evidence="8" type="ORF">MPP7335_03128</name>
</gene>
<evidence type="ECO:0000256" key="6">
    <source>
        <dbReference type="ARBA" id="ARBA00047400"/>
    </source>
</evidence>
<evidence type="ECO:0000256" key="2">
    <source>
        <dbReference type="ARBA" id="ARBA00006484"/>
    </source>
</evidence>
<dbReference type="PRINTS" id="PR00080">
    <property type="entry name" value="SDRFAMILY"/>
</dbReference>
<proteinExistence type="inferred from homology"/>
<feature type="compositionally biased region" description="Basic and acidic residues" evidence="7">
    <location>
        <begin position="273"/>
        <end position="283"/>
    </location>
</feature>
<feature type="region of interest" description="Disordered" evidence="7">
    <location>
        <begin position="256"/>
        <end position="283"/>
    </location>
</feature>
<evidence type="ECO:0000313" key="9">
    <source>
        <dbReference type="Proteomes" id="UP000252008"/>
    </source>
</evidence>
<dbReference type="InterPro" id="IPR002347">
    <property type="entry name" value="SDR_fam"/>
</dbReference>
<reference evidence="8 9" key="1">
    <citation type="submission" date="2018-05" db="EMBL/GenBank/DDBJ databases">
        <authorList>
            <consortium name="IHU Genomes"/>
        </authorList>
    </citation>
    <scope>NUCLEOTIDE SEQUENCE [LARGE SCALE GENOMIC DNA]</scope>
    <source>
        <strain evidence="8 9">P7335</strain>
    </source>
</reference>
<comment type="subcellular location">
    <subcellularLocation>
        <location evidence="1">Secreted</location>
        <location evidence="1">Cell wall</location>
    </subcellularLocation>
</comment>
<dbReference type="PANTHER" id="PTHR42879">
    <property type="entry name" value="3-OXOACYL-(ACYL-CARRIER-PROTEIN) REDUCTASE"/>
    <property type="match status" value="1"/>
</dbReference>
<sequence>MTGIPGGTGPQPVAIVTGAGSPTGIGFASARALAATHAVVVAATTDRIDERVAELTAAGAQVLGFVGDLTDPGEAERLVSDTLAWAGRLDVLVNNAGMVSTTGAEEQTAAHETTAAQWHAALARNLDTTFFVTRAALKPMVAQRFGRIVNVGSVSGAVMAYGGDAAYHAAKAAIVGLTRSVAIDHARQGITANVVAPGWIATGSATDHERLMGAACPVGRPGHPDEVAAVVAFLSSAAASYVTGQVLVVDGGNSIAEERGYPAPAETAPHPETPPHPETRPTE</sequence>
<organism evidence="8 9">
    <name type="scientific">Mycolicibacterium parafortuitum</name>
    <name type="common">Mycobacterium parafortuitum</name>
    <dbReference type="NCBI Taxonomy" id="39692"/>
    <lineage>
        <taxon>Bacteria</taxon>
        <taxon>Bacillati</taxon>
        <taxon>Actinomycetota</taxon>
        <taxon>Actinomycetes</taxon>
        <taxon>Mycobacteriales</taxon>
        <taxon>Mycobacteriaceae</taxon>
        <taxon>Mycolicibacterium</taxon>
    </lineage>
</organism>
<dbReference type="Proteomes" id="UP000252008">
    <property type="component" value="Unassembled WGS sequence"/>
</dbReference>
<dbReference type="EMBL" id="UEGS01000001">
    <property type="protein sequence ID" value="SRX81378.1"/>
    <property type="molecule type" value="Genomic_DNA"/>
</dbReference>
<evidence type="ECO:0000313" key="8">
    <source>
        <dbReference type="EMBL" id="SRX81378.1"/>
    </source>
</evidence>
<evidence type="ECO:0000256" key="1">
    <source>
        <dbReference type="ARBA" id="ARBA00004191"/>
    </source>
</evidence>
<keyword evidence="3" id="KW-0134">Cell wall</keyword>
<dbReference type="STRING" id="39692.BST38_22490"/>
<dbReference type="InterPro" id="IPR050259">
    <property type="entry name" value="SDR"/>
</dbReference>
<dbReference type="RefSeq" id="WP_083145694.1">
    <property type="nucleotide sequence ID" value="NZ_MVID01000025.1"/>
</dbReference>
<dbReference type="SUPFAM" id="SSF51735">
    <property type="entry name" value="NAD(P)-binding Rossmann-fold domains"/>
    <property type="match status" value="1"/>
</dbReference>
<dbReference type="GO" id="GO:0004316">
    <property type="term" value="F:3-oxoacyl-[acyl-carrier-protein] reductase (NADPH) activity"/>
    <property type="evidence" value="ECO:0007669"/>
    <property type="project" value="UniProtKB-EC"/>
</dbReference>
<protein>
    <recommendedName>
        <fullName evidence="5">3-oxoacyl-[acyl-carrier-protein] reductase MabA</fullName>
    </recommendedName>
</protein>
<dbReference type="AlphaFoldDB" id="A0A375YJQ9"/>
<keyword evidence="3" id="KW-0964">Secreted</keyword>
<name>A0A375YJQ9_MYCPF</name>
<dbReference type="InterPro" id="IPR036291">
    <property type="entry name" value="NAD(P)-bd_dom_sf"/>
</dbReference>
<keyword evidence="4" id="KW-0560">Oxidoreductase</keyword>
<dbReference type="FunFam" id="3.40.50.720:FF:000084">
    <property type="entry name" value="Short-chain dehydrogenase reductase"/>
    <property type="match status" value="1"/>
</dbReference>
<comment type="similarity">
    <text evidence="2">Belongs to the short-chain dehydrogenases/reductases (SDR) family.</text>
</comment>
<dbReference type="Pfam" id="PF13561">
    <property type="entry name" value="adh_short_C2"/>
    <property type="match status" value="1"/>
</dbReference>
<evidence type="ECO:0000256" key="4">
    <source>
        <dbReference type="ARBA" id="ARBA00023002"/>
    </source>
</evidence>
<evidence type="ECO:0000256" key="7">
    <source>
        <dbReference type="SAM" id="MobiDB-lite"/>
    </source>
</evidence>
<dbReference type="Gene3D" id="3.40.50.720">
    <property type="entry name" value="NAD(P)-binding Rossmann-like Domain"/>
    <property type="match status" value="1"/>
</dbReference>
<evidence type="ECO:0000256" key="5">
    <source>
        <dbReference type="ARBA" id="ARBA00040781"/>
    </source>
</evidence>
<keyword evidence="9" id="KW-1185">Reference proteome</keyword>
<comment type="catalytic activity">
    <reaction evidence="6">
        <text>a (3R)-hydroxyacyl-[ACP] + NADP(+) = a 3-oxoacyl-[ACP] + NADPH + H(+)</text>
        <dbReference type="Rhea" id="RHEA:17397"/>
        <dbReference type="Rhea" id="RHEA-COMP:9916"/>
        <dbReference type="Rhea" id="RHEA-COMP:9945"/>
        <dbReference type="ChEBI" id="CHEBI:15378"/>
        <dbReference type="ChEBI" id="CHEBI:57783"/>
        <dbReference type="ChEBI" id="CHEBI:58349"/>
        <dbReference type="ChEBI" id="CHEBI:78776"/>
        <dbReference type="ChEBI" id="CHEBI:78827"/>
        <dbReference type="EC" id="1.1.1.100"/>
    </reaction>
    <physiologicalReaction direction="right-to-left" evidence="6">
        <dbReference type="Rhea" id="RHEA:17399"/>
    </physiologicalReaction>
</comment>